<dbReference type="AlphaFoldDB" id="A0A8X6MEQ2"/>
<accession>A0A8X6MEQ2</accession>
<gene>
    <name evidence="2" type="ORF">NPIL_411771</name>
</gene>
<protein>
    <submittedName>
        <fullName evidence="2">Uncharacterized protein</fullName>
    </submittedName>
</protein>
<feature type="region of interest" description="Disordered" evidence="1">
    <location>
        <begin position="1"/>
        <end position="21"/>
    </location>
</feature>
<dbReference type="Proteomes" id="UP000887013">
    <property type="component" value="Unassembled WGS sequence"/>
</dbReference>
<reference evidence="2" key="1">
    <citation type="submission" date="2020-08" db="EMBL/GenBank/DDBJ databases">
        <title>Multicomponent nature underlies the extraordinary mechanical properties of spider dragline silk.</title>
        <authorList>
            <person name="Kono N."/>
            <person name="Nakamura H."/>
            <person name="Mori M."/>
            <person name="Yoshida Y."/>
            <person name="Ohtoshi R."/>
            <person name="Malay A.D."/>
            <person name="Moran D.A.P."/>
            <person name="Tomita M."/>
            <person name="Numata K."/>
            <person name="Arakawa K."/>
        </authorList>
    </citation>
    <scope>NUCLEOTIDE SEQUENCE</scope>
</reference>
<evidence type="ECO:0000256" key="1">
    <source>
        <dbReference type="SAM" id="MobiDB-lite"/>
    </source>
</evidence>
<comment type="caution">
    <text evidence="2">The sequence shown here is derived from an EMBL/GenBank/DDBJ whole genome shotgun (WGS) entry which is preliminary data.</text>
</comment>
<sequence length="93" mass="10717">MQYNLNKEAVRGGRASRNQSEISRSSFRFLDKRVAEQEQETEKTPRADQLFTLILEMREDDAPIRVSKMQFADFGAAECISLNEAQMQKSEDV</sequence>
<evidence type="ECO:0000313" key="3">
    <source>
        <dbReference type="Proteomes" id="UP000887013"/>
    </source>
</evidence>
<organism evidence="2 3">
    <name type="scientific">Nephila pilipes</name>
    <name type="common">Giant wood spider</name>
    <name type="synonym">Nephila maculata</name>
    <dbReference type="NCBI Taxonomy" id="299642"/>
    <lineage>
        <taxon>Eukaryota</taxon>
        <taxon>Metazoa</taxon>
        <taxon>Ecdysozoa</taxon>
        <taxon>Arthropoda</taxon>
        <taxon>Chelicerata</taxon>
        <taxon>Arachnida</taxon>
        <taxon>Araneae</taxon>
        <taxon>Araneomorphae</taxon>
        <taxon>Entelegynae</taxon>
        <taxon>Araneoidea</taxon>
        <taxon>Nephilidae</taxon>
        <taxon>Nephila</taxon>
    </lineage>
</organism>
<proteinExistence type="predicted"/>
<name>A0A8X6MEQ2_NEPPI</name>
<keyword evidence="3" id="KW-1185">Reference proteome</keyword>
<dbReference type="EMBL" id="BMAW01045360">
    <property type="protein sequence ID" value="GFS49527.1"/>
    <property type="molecule type" value="Genomic_DNA"/>
</dbReference>
<evidence type="ECO:0000313" key="2">
    <source>
        <dbReference type="EMBL" id="GFS49527.1"/>
    </source>
</evidence>